<dbReference type="PIRSF" id="PIRSF037489">
    <property type="entry name" value="UCP037489_NIF3_YqfO"/>
    <property type="match status" value="1"/>
</dbReference>
<feature type="binding site" evidence="5">
    <location>
        <position position="335"/>
    </location>
    <ligand>
        <name>a divalent metal cation</name>
        <dbReference type="ChEBI" id="CHEBI:60240"/>
        <label>1</label>
    </ligand>
</feature>
<reference evidence="6 7" key="1">
    <citation type="submission" date="2019-09" db="EMBL/GenBank/DDBJ databases">
        <title>Draft genome sequence of Bacillus sp. JC-7.</title>
        <authorList>
            <person name="Tanaka N."/>
            <person name="Shiwa Y."/>
            <person name="Fujita N."/>
            <person name="Tanasupawat S."/>
        </authorList>
    </citation>
    <scope>NUCLEOTIDE SEQUENCE [LARGE SCALE GENOMIC DNA]</scope>
    <source>
        <strain evidence="6 7">JC-7</strain>
    </source>
</reference>
<dbReference type="Proteomes" id="UP000391919">
    <property type="component" value="Unassembled WGS sequence"/>
</dbReference>
<dbReference type="SUPFAM" id="SSF102705">
    <property type="entry name" value="NIF3 (NGG1p interacting factor 3)-like"/>
    <property type="match status" value="1"/>
</dbReference>
<dbReference type="PANTHER" id="PTHR13799:SF14">
    <property type="entry name" value="GTP CYCLOHYDROLASE 1 TYPE 2 HOMOLOG"/>
    <property type="match status" value="1"/>
</dbReference>
<accession>A0A5J4JG25</accession>
<dbReference type="InterPro" id="IPR036069">
    <property type="entry name" value="DUF34/NIF3_sf"/>
</dbReference>
<dbReference type="Pfam" id="PF01784">
    <property type="entry name" value="DUF34_NIF3"/>
    <property type="match status" value="1"/>
</dbReference>
<dbReference type="GO" id="GO:0046872">
    <property type="term" value="F:metal ion binding"/>
    <property type="evidence" value="ECO:0007669"/>
    <property type="project" value="UniProtKB-UniRule"/>
</dbReference>
<dbReference type="FunFam" id="3.30.70.120:FF:000006">
    <property type="entry name" value="GTP cyclohydrolase 1 type 2 homolog"/>
    <property type="match status" value="1"/>
</dbReference>
<feature type="binding site" evidence="5">
    <location>
        <position position="67"/>
    </location>
    <ligand>
        <name>a divalent metal cation</name>
        <dbReference type="ChEBI" id="CHEBI:60240"/>
        <label>1</label>
    </ligand>
</feature>
<gene>
    <name evidence="6" type="ORF">BpJC7_08780</name>
</gene>
<evidence type="ECO:0000313" key="6">
    <source>
        <dbReference type="EMBL" id="GER69575.1"/>
    </source>
</evidence>
<comment type="similarity">
    <text evidence="1 4">Belongs to the GTP cyclohydrolase I type 2/NIF3 family.</text>
</comment>
<feature type="binding site" evidence="5">
    <location>
        <position position="332"/>
    </location>
    <ligand>
        <name>a divalent metal cation</name>
        <dbReference type="ChEBI" id="CHEBI:60240"/>
        <label>1</label>
    </ligand>
</feature>
<dbReference type="InterPro" id="IPR017221">
    <property type="entry name" value="DUF34/NIF3_bac"/>
</dbReference>
<protein>
    <recommendedName>
        <fullName evidence="2 4">GTP cyclohydrolase 1 type 2 homolog</fullName>
    </recommendedName>
</protein>
<evidence type="ECO:0000256" key="3">
    <source>
        <dbReference type="ARBA" id="ARBA00022723"/>
    </source>
</evidence>
<feature type="binding site" evidence="5">
    <location>
        <position position="68"/>
    </location>
    <ligand>
        <name>a divalent metal cation</name>
        <dbReference type="ChEBI" id="CHEBI:60240"/>
        <label>1</label>
    </ligand>
</feature>
<feature type="binding site" evidence="5">
    <location>
        <position position="106"/>
    </location>
    <ligand>
        <name>a divalent metal cation</name>
        <dbReference type="ChEBI" id="CHEBI:60240"/>
        <label>1</label>
    </ligand>
</feature>
<dbReference type="FunFam" id="3.40.1390.30:FF:000001">
    <property type="entry name" value="GTP cyclohydrolase 1 type 2"/>
    <property type="match status" value="1"/>
</dbReference>
<evidence type="ECO:0000256" key="5">
    <source>
        <dbReference type="PIRSR" id="PIRSR602678-1"/>
    </source>
</evidence>
<keyword evidence="7" id="KW-1185">Reference proteome</keyword>
<proteinExistence type="inferred from homology"/>
<dbReference type="Gene3D" id="3.40.1390.30">
    <property type="entry name" value="NIF3 (NGG1p interacting factor 3)-like"/>
    <property type="match status" value="1"/>
</dbReference>
<evidence type="ECO:0000256" key="2">
    <source>
        <dbReference type="ARBA" id="ARBA00022112"/>
    </source>
</evidence>
<evidence type="ECO:0000256" key="4">
    <source>
        <dbReference type="PIRNR" id="PIRNR037489"/>
    </source>
</evidence>
<dbReference type="AlphaFoldDB" id="A0A5J4JG25"/>
<dbReference type="InterPro" id="IPR002678">
    <property type="entry name" value="DUF34/NIF3"/>
</dbReference>
<comment type="caution">
    <text evidence="6">The sequence shown here is derived from an EMBL/GenBank/DDBJ whole genome shotgun (WGS) entry which is preliminary data.</text>
</comment>
<evidence type="ECO:0000313" key="7">
    <source>
        <dbReference type="Proteomes" id="UP000391919"/>
    </source>
</evidence>
<dbReference type="EMBL" id="BKZQ01000008">
    <property type="protein sequence ID" value="GER69575.1"/>
    <property type="molecule type" value="Genomic_DNA"/>
</dbReference>
<organism evidence="6 7">
    <name type="scientific">Weizmannia acidilactici</name>
    <dbReference type="NCBI Taxonomy" id="2607726"/>
    <lineage>
        <taxon>Bacteria</taxon>
        <taxon>Bacillati</taxon>
        <taxon>Bacillota</taxon>
        <taxon>Bacilli</taxon>
        <taxon>Bacillales</taxon>
        <taxon>Bacillaceae</taxon>
        <taxon>Heyndrickxia</taxon>
    </lineage>
</organism>
<dbReference type="GO" id="GO:0005737">
    <property type="term" value="C:cytoplasm"/>
    <property type="evidence" value="ECO:0007669"/>
    <property type="project" value="TreeGrafter"/>
</dbReference>
<name>A0A5J4JG25_9BACI</name>
<sequence length="372" mass="40912">MKNANGHEVIQLFEQFAPKKYAMEGDPVGLQIGQLNRPVKNVLVALDVIEDVVDEAIENDVQLIIAHHPTIYRPLKNVATDTPQGRLVEKCIRHGIAVYAAHTNLDVAPGGVNDLLAEALGLCSTEILSPTYEDKLRKLVVYVPVSHEEKVRTAIGNAGAGAIGAYSHCSFSVRGTGRFLPGEGTNPFLGKVGELEETEEVRVETIYTASIEKQVLQAMFRTHPYEEVAYDIYPVENEGTKLGLGRIGELEKEMALWEFAEHVKKALDVKALRVVGNLEDKVKKVAVLGGDGNKYFSRAKRAGADVFVTGDFYYHNAHDALAMGLNVIDPGHNVEKVMKKGVANYLQKACGEKGLDVRFIESKVNTDPFRFL</sequence>
<evidence type="ECO:0000256" key="1">
    <source>
        <dbReference type="ARBA" id="ARBA00006964"/>
    </source>
</evidence>
<dbReference type="RefSeq" id="WP_151679833.1">
    <property type="nucleotide sequence ID" value="NZ_BKZP01000012.1"/>
</dbReference>
<keyword evidence="3 4" id="KW-0479">Metal-binding</keyword>
<dbReference type="InterPro" id="IPR015867">
    <property type="entry name" value="N-reg_PII/ATP_PRibTrfase_C"/>
</dbReference>
<dbReference type="NCBIfam" id="TIGR00486">
    <property type="entry name" value="YbgI_SA1388"/>
    <property type="match status" value="1"/>
</dbReference>
<dbReference type="Gene3D" id="3.30.70.120">
    <property type="match status" value="1"/>
</dbReference>
<dbReference type="PANTHER" id="PTHR13799">
    <property type="entry name" value="NGG1 INTERACTING FACTOR 3"/>
    <property type="match status" value="1"/>
</dbReference>